<dbReference type="Proteomes" id="UP000002171">
    <property type="component" value="Unassembled WGS sequence"/>
</dbReference>
<evidence type="ECO:0008006" key="3">
    <source>
        <dbReference type="Google" id="ProtNLM"/>
    </source>
</evidence>
<sequence length="121" mass="14114">MKLLNRSAFVVLPKQPFAEWTNGLDVEADGLHQSLTLEEHRREGTVYLIDEVDNEAEFQQALESNWQKIFINELSAWDELGDFWPLELSLSLFQQWFDVYPQVMALDLSQQPLLMASLEEQ</sequence>
<dbReference type="EMBL" id="AAOW01000012">
    <property type="protein sequence ID" value="EAR60926.1"/>
    <property type="molecule type" value="Genomic_DNA"/>
</dbReference>
<name>A0A7U8GS18_NEPCE</name>
<proteinExistence type="predicted"/>
<organism evidence="1 2">
    <name type="scientific">Neptuniibacter caesariensis</name>
    <dbReference type="NCBI Taxonomy" id="207954"/>
    <lineage>
        <taxon>Bacteria</taxon>
        <taxon>Pseudomonadati</taxon>
        <taxon>Pseudomonadota</taxon>
        <taxon>Gammaproteobacteria</taxon>
        <taxon>Oceanospirillales</taxon>
        <taxon>Oceanospirillaceae</taxon>
        <taxon>Neptuniibacter</taxon>
    </lineage>
</organism>
<accession>A0A7U8GS18</accession>
<dbReference type="OrthoDB" id="5737962at2"/>
<reference evidence="1 2" key="1">
    <citation type="submission" date="2006-02" db="EMBL/GenBank/DDBJ databases">
        <authorList>
            <person name="Pinhassi J."/>
            <person name="Pedros-Alio C."/>
            <person name="Ferriera S."/>
            <person name="Johnson J."/>
            <person name="Kravitz S."/>
            <person name="Halpern A."/>
            <person name="Remington K."/>
            <person name="Beeson K."/>
            <person name="Tran B."/>
            <person name="Rogers Y.-H."/>
            <person name="Friedman R."/>
            <person name="Venter J.C."/>
        </authorList>
    </citation>
    <scope>NUCLEOTIDE SEQUENCE [LARGE SCALE GENOMIC DNA]</scope>
    <source>
        <strain evidence="1 2">MED92</strain>
    </source>
</reference>
<gene>
    <name evidence="1" type="ORF">MED92_01966</name>
</gene>
<evidence type="ECO:0000313" key="1">
    <source>
        <dbReference type="EMBL" id="EAR60926.1"/>
    </source>
</evidence>
<keyword evidence="2" id="KW-1185">Reference proteome</keyword>
<protein>
    <recommendedName>
        <fullName evidence="3">VacJ</fullName>
    </recommendedName>
</protein>
<dbReference type="RefSeq" id="WP_007022412.1">
    <property type="nucleotide sequence ID" value="NZ_CH724127.1"/>
</dbReference>
<comment type="caution">
    <text evidence="1">The sequence shown here is derived from an EMBL/GenBank/DDBJ whole genome shotgun (WGS) entry which is preliminary data.</text>
</comment>
<dbReference type="AlphaFoldDB" id="A0A7U8GS18"/>
<evidence type="ECO:0000313" key="2">
    <source>
        <dbReference type="Proteomes" id="UP000002171"/>
    </source>
</evidence>